<evidence type="ECO:0000313" key="2">
    <source>
        <dbReference type="Proteomes" id="UP000006729"/>
    </source>
</evidence>
<sequence>MYWAFLSIEITEAPIASVFLPNHAPDGEKEVSRILTRDENFNFRAAHWADLHGLLYKALPEEVFLWGRLYLCFSTSEDKTSVKVEAKVLQTEEIIEINGDWLVAADGCLSSIRKTFLPDLKLRLIEITMNLLHFMIMYSGCCAWRGVLDFSGNGNSESILGIQRAYADPGKCLYFDLNTGSHTGHYELLNKRLNWMWYVHQPEPGQKGNSVTMKVSSDMIENMYQEAEKVWGPELVRVTRETKEPFINIIYDCDPLEQIFWDNVVLIGDASHPTTPLGVRSTNMSTLDAAVLGKCIEKWGAENIPSALEEYQRIRVTVTAKQVLHLQRVGRIKQGLALPDRKLFDPMTASAEESEELQKKHMPFFASAPLSVD</sequence>
<comment type="caution">
    <text evidence="1">The sequence shown here is derived from an EMBL/GenBank/DDBJ whole genome shotgun (WGS) entry which is preliminary data.</text>
</comment>
<accession>A0ACC0SX56</accession>
<evidence type="ECO:0000313" key="1">
    <source>
        <dbReference type="EMBL" id="KAI9393544.1"/>
    </source>
</evidence>
<proteinExistence type="predicted"/>
<reference evidence="1 2" key="1">
    <citation type="journal article" date="2006" name="Science">
        <title>The genome of black cottonwood, Populus trichocarpa (Torr. &amp; Gray).</title>
        <authorList>
            <person name="Tuskan G.A."/>
            <person name="Difazio S."/>
            <person name="Jansson S."/>
            <person name="Bohlmann J."/>
            <person name="Grigoriev I."/>
            <person name="Hellsten U."/>
            <person name="Putnam N."/>
            <person name="Ralph S."/>
            <person name="Rombauts S."/>
            <person name="Salamov A."/>
            <person name="Schein J."/>
            <person name="Sterck L."/>
            <person name="Aerts A."/>
            <person name="Bhalerao R.R."/>
            <person name="Bhalerao R.P."/>
            <person name="Blaudez D."/>
            <person name="Boerjan W."/>
            <person name="Brun A."/>
            <person name="Brunner A."/>
            <person name="Busov V."/>
            <person name="Campbell M."/>
            <person name="Carlson J."/>
            <person name="Chalot M."/>
            <person name="Chapman J."/>
            <person name="Chen G.L."/>
            <person name="Cooper D."/>
            <person name="Coutinho P.M."/>
            <person name="Couturier J."/>
            <person name="Covert S."/>
            <person name="Cronk Q."/>
            <person name="Cunningham R."/>
            <person name="Davis J."/>
            <person name="Degroeve S."/>
            <person name="Dejardin A."/>
            <person name="Depamphilis C."/>
            <person name="Detter J."/>
            <person name="Dirks B."/>
            <person name="Dubchak I."/>
            <person name="Duplessis S."/>
            <person name="Ehlting J."/>
            <person name="Ellis B."/>
            <person name="Gendler K."/>
            <person name="Goodstein D."/>
            <person name="Gribskov M."/>
            <person name="Grimwood J."/>
            <person name="Groover A."/>
            <person name="Gunter L."/>
            <person name="Hamberger B."/>
            <person name="Heinze B."/>
            <person name="Helariutta Y."/>
            <person name="Henrissat B."/>
            <person name="Holligan D."/>
            <person name="Holt R."/>
            <person name="Huang W."/>
            <person name="Islam-Faridi N."/>
            <person name="Jones S."/>
            <person name="Jones-Rhoades M."/>
            <person name="Jorgensen R."/>
            <person name="Joshi C."/>
            <person name="Kangasjarvi J."/>
            <person name="Karlsson J."/>
            <person name="Kelleher C."/>
            <person name="Kirkpatrick R."/>
            <person name="Kirst M."/>
            <person name="Kohler A."/>
            <person name="Kalluri U."/>
            <person name="Larimer F."/>
            <person name="Leebens-Mack J."/>
            <person name="Leple J.C."/>
            <person name="Locascio P."/>
            <person name="Lou Y."/>
            <person name="Lucas S."/>
            <person name="Martin F."/>
            <person name="Montanini B."/>
            <person name="Napoli C."/>
            <person name="Nelson D.R."/>
            <person name="Nelson C."/>
            <person name="Nieminen K."/>
            <person name="Nilsson O."/>
            <person name="Pereda V."/>
            <person name="Peter G."/>
            <person name="Philippe R."/>
            <person name="Pilate G."/>
            <person name="Poliakov A."/>
            <person name="Razumovskaya J."/>
            <person name="Richardson P."/>
            <person name="Rinaldi C."/>
            <person name="Ritland K."/>
            <person name="Rouze P."/>
            <person name="Ryaboy D."/>
            <person name="Schmutz J."/>
            <person name="Schrader J."/>
            <person name="Segerman B."/>
            <person name="Shin H."/>
            <person name="Siddiqui A."/>
            <person name="Sterky F."/>
            <person name="Terry A."/>
            <person name="Tsai C.J."/>
            <person name="Uberbacher E."/>
            <person name="Unneberg P."/>
            <person name="Vahala J."/>
            <person name="Wall K."/>
            <person name="Wessler S."/>
            <person name="Yang G."/>
            <person name="Yin T."/>
            <person name="Douglas C."/>
            <person name="Marra M."/>
            <person name="Sandberg G."/>
            <person name="Van de Peer Y."/>
            <person name="Rokhsar D."/>
        </authorList>
    </citation>
    <scope>NUCLEOTIDE SEQUENCE [LARGE SCALE GENOMIC DNA]</scope>
    <source>
        <strain evidence="2">cv. Nisqually</strain>
    </source>
</reference>
<protein>
    <submittedName>
        <fullName evidence="1">Uncharacterized protein</fullName>
    </submittedName>
</protein>
<name>A0ACC0SX56_POPTR</name>
<organism evidence="1 2">
    <name type="scientific">Populus trichocarpa</name>
    <name type="common">Western balsam poplar</name>
    <name type="synonym">Populus balsamifera subsp. trichocarpa</name>
    <dbReference type="NCBI Taxonomy" id="3694"/>
    <lineage>
        <taxon>Eukaryota</taxon>
        <taxon>Viridiplantae</taxon>
        <taxon>Streptophyta</taxon>
        <taxon>Embryophyta</taxon>
        <taxon>Tracheophyta</taxon>
        <taxon>Spermatophyta</taxon>
        <taxon>Magnoliopsida</taxon>
        <taxon>eudicotyledons</taxon>
        <taxon>Gunneridae</taxon>
        <taxon>Pentapetalae</taxon>
        <taxon>rosids</taxon>
        <taxon>fabids</taxon>
        <taxon>Malpighiales</taxon>
        <taxon>Salicaceae</taxon>
        <taxon>Saliceae</taxon>
        <taxon>Populus</taxon>
    </lineage>
</organism>
<dbReference type="EMBL" id="CM009295">
    <property type="protein sequence ID" value="KAI9393544.1"/>
    <property type="molecule type" value="Genomic_DNA"/>
</dbReference>
<dbReference type="Proteomes" id="UP000006729">
    <property type="component" value="Chromosome 6"/>
</dbReference>
<gene>
    <name evidence="1" type="ORF">POPTR_006G248800v4</name>
</gene>
<keyword evidence="2" id="KW-1185">Reference proteome</keyword>